<dbReference type="Pfam" id="PF00353">
    <property type="entry name" value="HemolysinCabind"/>
    <property type="match status" value="1"/>
</dbReference>
<dbReference type="PANTHER" id="PTHR14139:SF2">
    <property type="entry name" value="CALSYNTENIN-1"/>
    <property type="match status" value="1"/>
</dbReference>
<evidence type="ECO:0000313" key="9">
    <source>
        <dbReference type="EMBL" id="MCJ2378977.1"/>
    </source>
</evidence>
<dbReference type="GO" id="GO:0005509">
    <property type="term" value="F:calcium ion binding"/>
    <property type="evidence" value="ECO:0007669"/>
    <property type="project" value="InterPro"/>
</dbReference>
<evidence type="ECO:0000256" key="6">
    <source>
        <dbReference type="ARBA" id="ARBA00023136"/>
    </source>
</evidence>
<dbReference type="GO" id="GO:0007156">
    <property type="term" value="P:homophilic cell adhesion via plasma membrane adhesion molecules"/>
    <property type="evidence" value="ECO:0007669"/>
    <property type="project" value="InterPro"/>
</dbReference>
<accession>A0A9X1WDN6</accession>
<dbReference type="Pfam" id="PF17803">
    <property type="entry name" value="Cadherin_4"/>
    <property type="match status" value="2"/>
</dbReference>
<dbReference type="Pfam" id="PF17892">
    <property type="entry name" value="Cadherin_5"/>
    <property type="match status" value="1"/>
</dbReference>
<comment type="caution">
    <text evidence="9">The sequence shown here is derived from an EMBL/GenBank/DDBJ whole genome shotgun (WGS) entry which is preliminary data.</text>
</comment>
<dbReference type="PROSITE" id="PS50268">
    <property type="entry name" value="CADHERIN_2"/>
    <property type="match status" value="1"/>
</dbReference>
<dbReference type="SUPFAM" id="SSF51120">
    <property type="entry name" value="beta-Roll"/>
    <property type="match status" value="1"/>
</dbReference>
<proteinExistence type="predicted"/>
<dbReference type="InterPro" id="IPR002126">
    <property type="entry name" value="Cadherin-like_dom"/>
</dbReference>
<dbReference type="Gene3D" id="2.60.40.2030">
    <property type="match status" value="1"/>
</dbReference>
<dbReference type="NCBIfam" id="TIGR03661">
    <property type="entry name" value="T1SS_VCA0849"/>
    <property type="match status" value="1"/>
</dbReference>
<dbReference type="InterPro" id="IPR018511">
    <property type="entry name" value="Hemolysin-typ_Ca-bd_CS"/>
</dbReference>
<dbReference type="PROSITE" id="PS00330">
    <property type="entry name" value="HEMOLYSIN_CALCIUM"/>
    <property type="match status" value="2"/>
</dbReference>
<dbReference type="InterPro" id="IPR038081">
    <property type="entry name" value="CalX-like_sf"/>
</dbReference>
<dbReference type="GO" id="GO:0005576">
    <property type="term" value="C:extracellular region"/>
    <property type="evidence" value="ECO:0007669"/>
    <property type="project" value="InterPro"/>
</dbReference>
<organism evidence="9 10">
    <name type="scientific">Vibrio gelatinilyticus</name>
    <dbReference type="NCBI Taxonomy" id="2893468"/>
    <lineage>
        <taxon>Bacteria</taxon>
        <taxon>Pseudomonadati</taxon>
        <taxon>Pseudomonadota</taxon>
        <taxon>Gammaproteobacteria</taxon>
        <taxon>Vibrionales</taxon>
        <taxon>Vibrionaceae</taxon>
        <taxon>Vibrio</taxon>
    </lineage>
</organism>
<reference evidence="9" key="1">
    <citation type="submission" date="2021-11" db="EMBL/GenBank/DDBJ databases">
        <title>Vibrio ZSDE26 sp. nov. and Vibrio ZSDZ34 sp. nov., isolated from coastal seawater in Qingdao.</title>
        <authorList>
            <person name="Zhang P."/>
        </authorList>
    </citation>
    <scope>NUCLEOTIDE SEQUENCE</scope>
    <source>
        <strain evidence="9">ZSDZ34</strain>
    </source>
</reference>
<dbReference type="GO" id="GO:0090729">
    <property type="term" value="F:toxin activity"/>
    <property type="evidence" value="ECO:0007669"/>
    <property type="project" value="UniProtKB-KW"/>
</dbReference>
<keyword evidence="3" id="KW-0677">Repeat</keyword>
<dbReference type="InterPro" id="IPR011049">
    <property type="entry name" value="Serralysin-like_metalloprot_C"/>
</dbReference>
<feature type="region of interest" description="Disordered" evidence="7">
    <location>
        <begin position="1526"/>
        <end position="1546"/>
    </location>
</feature>
<dbReference type="PRINTS" id="PR01488">
    <property type="entry name" value="RTXTOXINA"/>
</dbReference>
<sequence length="1970" mass="209633">MFKPNGNYTFKPGEDFQALEPGQSEEVSFTYVAVDNNGAKSEPQTITITVTGTNDAPVAEAKTDSVIEDTVITGVVSASDVDLGDDAELSFSTDSTAEGLTFNADGSYTFDASSYDSLGKGEKLVLEIPVTVTDEHDAAAQTTLTITVTGTNDAPVATDFSVEVTDEQPIQVSFDGVGSDHISDIEDDRSNSDGKVVGVVITELPIGGTLFYTQNGITREISEDDLHRTDEQGNIIAAGTIFESDSISYKASNDSQGFVLGAKEGDQLDDQSLSQNDFYNWGEAQSGTVRTVTFENGDQVTISSNKGALTQYRGDAGHIGHGLGIGAGAGINQGETLTINFDSRPASSIHLGLDGLGGYFSSAVDNGNSSFVTLQVTLSDGRVVDYPFDHPNGFQKDEKGNSDLFHELEISTDAIPGADGLLITGITVGTHGNGNWELRYIETSLEDSIDYKAVDSDGTYSEESSVTFDDGRSNTSPNANNDATANGSAAFEFDHDEPVIVPLADILANDSDLDGDSLRITYVFGETVGDARIENGNVIFDLPEGFSGDAEFQYQITDDKGGFDTAMVKVLVNPAPTQPDIGSVTLDTESVIEGESLVYSVNLGEVALIDSVYSINFGAGGDTAQRNDIDPANMTFSNGVRYNESTGQLEVPAGISEFDVILPTVDDFDLEDAESFTLQIDQASSAQASILDNDNQPPKIDLNGDGHEVVFESESAGYSNVFGYFFVDSEGNPSEPTVLIHNTNSELANGDVIANLESIEGAEFFLIANGASQTPGNALLSFNDQGQLLVNGNAPSKPVYLSTDQSEQYKFVVTNDDSGVTEIHIEDILLQQSDKDYNDLVVTIRPDSSDNGTGYTASFTEHQAPVSVVDNDVSISDDRNTISYAEVILKNTELGDVLTVDGETHGDLMSGIVFTSETQPSGSILITFTGEASTADYEAAMAKLLFSNTSHTPNEDDRIIEITVYDENSQPSNTAVSTISVSDVADFAIAAAQGDEDTKITLDISLLSDGGVEQVSLVNIPDGAKIFDGDNELTVINNAITLSPSELENLSIQPPANSDDDFILGVSGLDSSGTAFEQHDLAVTVKPVTDIPTLSISGAEILASIDFENVQLGGSAWRGNVTETELNNNGSVGIWGTLNSSEANEVGNEGVYRNAEAGEQGNNIYELEGRRGTDNSLFTQFTARAGAFYSISFDIAARAVGTSPMTLFLVNEAGERTELFVYDENSTWTSNEIKFETPLEGDYKLVFESNQTDSYGALLDNVSLLVVDNYGYEDSPIHLSDFSASLTDTDGSESLAILLKALPEGAVVSNGAASLTVGSDGIADISGWGNLNNLQVTIDEPGQYPVTIEVTASETDAQYTVPNSTVSEVINVTVLEKAADPVEPENSAPTVEDFVVISDDEDDGIKIDFSDHAQDMEDDASSSDDKETSVLIVEDAKFGQLYYVDENGKDVKVEVGSVITDTTELKYDVDDVVTGFDTSGDDFEWEPEKLTEQGITLSGGTFKDDVHNMDNLSSCPIDFNDTNGDKRGIGVNSEGRNGNSDEVDSEKNEYISVKFDNSLSVTEASVSLGNLTAHFNGKNATGQVHIHLYKDGEHQETVVVDKNSAIEHHQYTAELELDSGFDEIRITASSTKEHKVDFVLQGVEVEEASIRDSIVYKAQDSNGNFSETAVVDIIVNDAEERVQTADGVDSISLDTSGQLFIQSAEIHSSPGRNDIENVELDDNLSIHSGDSNDYVELGISSGDNIVNTGSSEPNTPADIGRDFFEDAAFMSGEILDADGILKTTVVDEMQPETDTVNMGSGDDVVISDGGNLAAFGGAGDDILYGSDTGSDGLRGGEGNDVLRGRGGDDYLVGDEGEDVLSGGIGSDILTGGEGADLFAWDSTDLDGNTDTISDFSIEQGDKIDLSDLFEDVESSADDIIEQYVAVSEKGDHAELNISKGSDTVSIELEGVTADTVRSNLADMLIIKDDI</sequence>
<dbReference type="Gene3D" id="2.60.40.2810">
    <property type="match status" value="1"/>
</dbReference>
<gene>
    <name evidence="9" type="ORF">LNL84_19485</name>
</gene>
<evidence type="ECO:0000256" key="3">
    <source>
        <dbReference type="ARBA" id="ARBA00022737"/>
    </source>
</evidence>
<dbReference type="GO" id="GO:0016020">
    <property type="term" value="C:membrane"/>
    <property type="evidence" value="ECO:0007669"/>
    <property type="project" value="UniProtKB-SubCell"/>
</dbReference>
<dbReference type="InterPro" id="IPR040853">
    <property type="entry name" value="RapA2_cadherin-like"/>
</dbReference>
<dbReference type="Proteomes" id="UP001139488">
    <property type="component" value="Unassembled WGS sequence"/>
</dbReference>
<dbReference type="InterPro" id="IPR003995">
    <property type="entry name" value="RTX_toxin_determinant-A"/>
</dbReference>
<dbReference type="InterPro" id="IPR001343">
    <property type="entry name" value="Hemolysn_Ca-bd"/>
</dbReference>
<keyword evidence="10" id="KW-1185">Reference proteome</keyword>
<dbReference type="SUPFAM" id="SSF141072">
    <property type="entry name" value="CalX-like"/>
    <property type="match status" value="1"/>
</dbReference>
<keyword evidence="6" id="KW-0472">Membrane</keyword>
<evidence type="ECO:0000313" key="10">
    <source>
        <dbReference type="Proteomes" id="UP001139488"/>
    </source>
</evidence>
<evidence type="ECO:0000256" key="7">
    <source>
        <dbReference type="SAM" id="MobiDB-lite"/>
    </source>
</evidence>
<dbReference type="NCBIfam" id="TIGR01965">
    <property type="entry name" value="VCBS_repeat"/>
    <property type="match status" value="2"/>
</dbReference>
<keyword evidence="4" id="KW-0106">Calcium</keyword>
<dbReference type="InterPro" id="IPR010221">
    <property type="entry name" value="VCBS_dom"/>
</dbReference>
<dbReference type="Gene3D" id="2.150.10.10">
    <property type="entry name" value="Serralysin-like metalloprotease, C-terminal"/>
    <property type="match status" value="1"/>
</dbReference>
<evidence type="ECO:0000256" key="1">
    <source>
        <dbReference type="ARBA" id="ARBA00004370"/>
    </source>
</evidence>
<dbReference type="InterPro" id="IPR019960">
    <property type="entry name" value="T1SS_VCA0849"/>
</dbReference>
<evidence type="ECO:0000259" key="8">
    <source>
        <dbReference type="PROSITE" id="PS50268"/>
    </source>
</evidence>
<dbReference type="EMBL" id="JAJNNZ010000034">
    <property type="protein sequence ID" value="MCJ2378977.1"/>
    <property type="molecule type" value="Genomic_DNA"/>
</dbReference>
<dbReference type="PANTHER" id="PTHR14139">
    <property type="entry name" value="CALSYNTENIN"/>
    <property type="match status" value="1"/>
</dbReference>
<dbReference type="Gene3D" id="2.60.120.260">
    <property type="entry name" value="Galactose-binding domain-like"/>
    <property type="match status" value="1"/>
</dbReference>
<feature type="domain" description="Cadherin" evidence="8">
    <location>
        <begin position="70"/>
        <end position="157"/>
    </location>
</feature>
<evidence type="ECO:0000256" key="2">
    <source>
        <dbReference type="ARBA" id="ARBA00022656"/>
    </source>
</evidence>
<dbReference type="RefSeq" id="WP_244359522.1">
    <property type="nucleotide sequence ID" value="NZ_JAJNNZ010000034.1"/>
</dbReference>
<evidence type="ECO:0000256" key="4">
    <source>
        <dbReference type="ARBA" id="ARBA00022837"/>
    </source>
</evidence>
<comment type="subcellular location">
    <subcellularLocation>
        <location evidence="1">Membrane</location>
    </subcellularLocation>
</comment>
<name>A0A9X1WDN6_9VIBR</name>
<keyword evidence="2" id="KW-0800">Toxin</keyword>
<dbReference type="InterPro" id="IPR041690">
    <property type="entry name" value="Cadherin_5"/>
</dbReference>
<protein>
    <submittedName>
        <fullName evidence="9">Ig-like domain-containing protein</fullName>
    </submittedName>
</protein>
<evidence type="ECO:0000256" key="5">
    <source>
        <dbReference type="ARBA" id="ARBA00023026"/>
    </source>
</evidence>
<dbReference type="PRINTS" id="PR00313">
    <property type="entry name" value="CABNDNGRPT"/>
</dbReference>
<feature type="region of interest" description="Disordered" evidence="7">
    <location>
        <begin position="462"/>
        <end position="484"/>
    </location>
</feature>
<keyword evidence="5" id="KW-0843">Virulence</keyword>